<dbReference type="Proteomes" id="UP000294881">
    <property type="component" value="Unassembled WGS sequence"/>
</dbReference>
<dbReference type="AlphaFoldDB" id="A0A4R2GF88"/>
<dbReference type="EMBL" id="SLWL01000047">
    <property type="protein sequence ID" value="TCO06875.1"/>
    <property type="molecule type" value="Genomic_DNA"/>
</dbReference>
<dbReference type="OrthoDB" id="2065409at2"/>
<evidence type="ECO:0000313" key="2">
    <source>
        <dbReference type="EMBL" id="TCO06875.1"/>
    </source>
</evidence>
<dbReference type="InterPro" id="IPR001584">
    <property type="entry name" value="Integrase_cat-core"/>
</dbReference>
<dbReference type="RefSeq" id="WP_132011038.1">
    <property type="nucleotide sequence ID" value="NZ_JBHUNN010000001.1"/>
</dbReference>
<protein>
    <submittedName>
        <fullName evidence="2">Transposase</fullName>
    </submittedName>
</protein>
<dbReference type="PANTHER" id="PTHR35004">
    <property type="entry name" value="TRANSPOSASE RV3428C-RELATED"/>
    <property type="match status" value="1"/>
</dbReference>
<evidence type="ECO:0000259" key="1">
    <source>
        <dbReference type="PROSITE" id="PS50994"/>
    </source>
</evidence>
<dbReference type="Pfam" id="PF22483">
    <property type="entry name" value="Mu-transpos_C_2"/>
    <property type="match status" value="1"/>
</dbReference>
<evidence type="ECO:0000313" key="3">
    <source>
        <dbReference type="Proteomes" id="UP000294881"/>
    </source>
</evidence>
<dbReference type="GO" id="GO:0015074">
    <property type="term" value="P:DNA integration"/>
    <property type="evidence" value="ECO:0007669"/>
    <property type="project" value="InterPro"/>
</dbReference>
<sequence>MKRVELYQKVRRAVLIAGDSRRKTAAYFGISRKTVDKMLKFPEPPAHGRSGGLYSRKLAAFTAIIDAILEADRTVHSKQRHTAIRIFERLRDEHGFTGGISIVRAYISRARLRSREVFIPLMHRPGHAQVDFGEADGIIGGKLVRFHYFCMDLPHSDAPFVKAYAAEVAEAFCDGHVAAFAFFGGIPLSILYDNTRLAVSRILGDGKRERSRMFSGLQSHYLFEDRFGRPGKGNDKGKVEGLVGYVRRRFMTPVPVADSIDALNARLLEQCLERRQAVLRGHSQSIGERMQADLAAFMKPPAVAFDPCHMVTGRASSLSLVRYRTNDYSVPTAHAHQEVVIKGYVDRIEIICHGERIAVHPRSYEREDFIANPLHYLALLEHKSRALDQAAPLDGWVLAEPMHRLRRLMEARSGKEGRREFIQVLRLCERFEQSLVEWAASRALDMGTISFDAVKMIALARLERRQPKLDLEFYPHLPRATVGHTDPRSYMGLLSRPQSPEVGAQP</sequence>
<dbReference type="InterPro" id="IPR054353">
    <property type="entry name" value="IstA-like_C"/>
</dbReference>
<feature type="domain" description="Integrase catalytic" evidence="1">
    <location>
        <begin position="121"/>
        <end position="308"/>
    </location>
</feature>
<keyword evidence="3" id="KW-1185">Reference proteome</keyword>
<dbReference type="PANTHER" id="PTHR35004:SF7">
    <property type="entry name" value="INTEGRASE PROTEIN"/>
    <property type="match status" value="1"/>
</dbReference>
<comment type="caution">
    <text evidence="2">The sequence shown here is derived from an EMBL/GenBank/DDBJ whole genome shotgun (WGS) entry which is preliminary data.</text>
</comment>
<reference evidence="2 3" key="1">
    <citation type="submission" date="2019-03" db="EMBL/GenBank/DDBJ databases">
        <title>Genomic Encyclopedia of Type Strains, Phase IV (KMG-IV): sequencing the most valuable type-strain genomes for metagenomic binning, comparative biology and taxonomic classification.</title>
        <authorList>
            <person name="Goeker M."/>
        </authorList>
    </citation>
    <scope>NUCLEOTIDE SEQUENCE [LARGE SCALE GENOMIC DNA]</scope>
    <source>
        <strain evidence="2 3">DSM 22958</strain>
    </source>
</reference>
<proteinExistence type="predicted"/>
<accession>A0A4R2GF88</accession>
<name>A0A4R2GF88_9HYPH</name>
<dbReference type="NCBIfam" id="NF033546">
    <property type="entry name" value="transpos_IS21"/>
    <property type="match status" value="1"/>
</dbReference>
<gene>
    <name evidence="2" type="ORF">EV666_1472</name>
</gene>
<dbReference type="PROSITE" id="PS50994">
    <property type="entry name" value="INTEGRASE"/>
    <property type="match status" value="1"/>
</dbReference>
<organism evidence="2 3">
    <name type="scientific">Camelimonas lactis</name>
    <dbReference type="NCBI Taxonomy" id="659006"/>
    <lineage>
        <taxon>Bacteria</taxon>
        <taxon>Pseudomonadati</taxon>
        <taxon>Pseudomonadota</taxon>
        <taxon>Alphaproteobacteria</taxon>
        <taxon>Hyphomicrobiales</taxon>
        <taxon>Chelatococcaceae</taxon>
        <taxon>Camelimonas</taxon>
    </lineage>
</organism>